<keyword evidence="2" id="KW-1185">Reference proteome</keyword>
<gene>
    <name evidence="1" type="ORF">PACTADRAFT_49630</name>
</gene>
<dbReference type="AlphaFoldDB" id="A0A1E4TX64"/>
<name>A0A1E4TX64_PACTA</name>
<sequence length="248" mass="28584">MSKVEILTTADYKKAAKTLYEAFSGDTDDVANYVSYHLKGQPELKKKVEMSLYECYVYSHMLKGLVIGVKGENHEFEDSFESVAVWSTPQGGDFTDPLTMLRSGWIKFSWLTGSEGRRRVFKTMFQTLHENQVEILADEIENCYTLVYLGSTPKARGKGNVRKMFDFMFENYIDKNNSISYLESSAIINIPIYTKFGFQPVKDIWLGDKNDPNRDCARMDVMVRGARGKQWNKLNQIRTSCNYQIPDF</sequence>
<dbReference type="InterPro" id="IPR016181">
    <property type="entry name" value="Acyl_CoA_acyltransferase"/>
</dbReference>
<dbReference type="PANTHER" id="PTHR42791">
    <property type="entry name" value="GNAT FAMILY ACETYLTRANSFERASE"/>
    <property type="match status" value="1"/>
</dbReference>
<dbReference type="InterPro" id="IPR052523">
    <property type="entry name" value="Trichothecene_AcTrans"/>
</dbReference>
<dbReference type="EMBL" id="KV454013">
    <property type="protein sequence ID" value="ODV96248.1"/>
    <property type="molecule type" value="Genomic_DNA"/>
</dbReference>
<organism evidence="1 2">
    <name type="scientific">Pachysolen tannophilus NRRL Y-2460</name>
    <dbReference type="NCBI Taxonomy" id="669874"/>
    <lineage>
        <taxon>Eukaryota</taxon>
        <taxon>Fungi</taxon>
        <taxon>Dikarya</taxon>
        <taxon>Ascomycota</taxon>
        <taxon>Saccharomycotina</taxon>
        <taxon>Pichiomycetes</taxon>
        <taxon>Pachysolenaceae</taxon>
        <taxon>Pachysolen</taxon>
    </lineage>
</organism>
<dbReference type="SUPFAM" id="SSF55729">
    <property type="entry name" value="Acyl-CoA N-acyltransferases (Nat)"/>
    <property type="match status" value="1"/>
</dbReference>
<evidence type="ECO:0000313" key="1">
    <source>
        <dbReference type="EMBL" id="ODV96248.1"/>
    </source>
</evidence>
<proteinExistence type="predicted"/>
<dbReference type="PANTHER" id="PTHR42791:SF1">
    <property type="entry name" value="N-ACETYLTRANSFERASE DOMAIN-CONTAINING PROTEIN"/>
    <property type="match status" value="1"/>
</dbReference>
<dbReference type="STRING" id="669874.A0A1E4TX64"/>
<dbReference type="Gene3D" id="3.40.630.30">
    <property type="match status" value="1"/>
</dbReference>
<reference evidence="2" key="1">
    <citation type="submission" date="2016-05" db="EMBL/GenBank/DDBJ databases">
        <title>Comparative genomics of biotechnologically important yeasts.</title>
        <authorList>
            <consortium name="DOE Joint Genome Institute"/>
            <person name="Riley R."/>
            <person name="Haridas S."/>
            <person name="Wolfe K.H."/>
            <person name="Lopes M.R."/>
            <person name="Hittinger C.T."/>
            <person name="Goker M."/>
            <person name="Salamov A."/>
            <person name="Wisecaver J."/>
            <person name="Long T.M."/>
            <person name="Aerts A.L."/>
            <person name="Barry K."/>
            <person name="Choi C."/>
            <person name="Clum A."/>
            <person name="Coughlan A.Y."/>
            <person name="Deshpande S."/>
            <person name="Douglass A.P."/>
            <person name="Hanson S.J."/>
            <person name="Klenk H.-P."/>
            <person name="Labutti K."/>
            <person name="Lapidus A."/>
            <person name="Lindquist E."/>
            <person name="Lipzen A."/>
            <person name="Meier-Kolthoff J.P."/>
            <person name="Ohm R.A."/>
            <person name="Otillar R.P."/>
            <person name="Pangilinan J."/>
            <person name="Peng Y."/>
            <person name="Rokas A."/>
            <person name="Rosa C.A."/>
            <person name="Scheuner C."/>
            <person name="Sibirny A.A."/>
            <person name="Slot J.C."/>
            <person name="Stielow J.B."/>
            <person name="Sun H."/>
            <person name="Kurtzman C.P."/>
            <person name="Blackwell M."/>
            <person name="Grigoriev I.V."/>
            <person name="Jeffries T.W."/>
        </authorList>
    </citation>
    <scope>NUCLEOTIDE SEQUENCE [LARGE SCALE GENOMIC DNA]</scope>
    <source>
        <strain evidence="2">NRRL Y-2460</strain>
    </source>
</reference>
<dbReference type="OrthoDB" id="410198at2759"/>
<evidence type="ECO:0008006" key="3">
    <source>
        <dbReference type="Google" id="ProtNLM"/>
    </source>
</evidence>
<dbReference type="Proteomes" id="UP000094236">
    <property type="component" value="Unassembled WGS sequence"/>
</dbReference>
<evidence type="ECO:0000313" key="2">
    <source>
        <dbReference type="Proteomes" id="UP000094236"/>
    </source>
</evidence>
<dbReference type="Pfam" id="PF13527">
    <property type="entry name" value="Acetyltransf_9"/>
    <property type="match status" value="1"/>
</dbReference>
<accession>A0A1E4TX64</accession>
<protein>
    <recommendedName>
        <fullName evidence="3">N-acetyltransferase domain-containing protein</fullName>
    </recommendedName>
</protein>